<proteinExistence type="predicted"/>
<feature type="transmembrane region" description="Helical" evidence="1">
    <location>
        <begin position="27"/>
        <end position="48"/>
    </location>
</feature>
<evidence type="ECO:0000313" key="3">
    <source>
        <dbReference type="Proteomes" id="UP001269144"/>
    </source>
</evidence>
<dbReference type="RefSeq" id="WP_311161769.1">
    <property type="nucleotide sequence ID" value="NZ_JAVQLW010000003.1"/>
</dbReference>
<evidence type="ECO:0000313" key="2">
    <source>
        <dbReference type="EMBL" id="MDS9469205.1"/>
    </source>
</evidence>
<accession>A0ABU2HXC6</accession>
<dbReference type="EMBL" id="JAVQLW010000003">
    <property type="protein sequence ID" value="MDS9469205.1"/>
    <property type="molecule type" value="Genomic_DNA"/>
</dbReference>
<sequence length="60" mass="6572">MNILLAGLAFAFLAAFTAVLLVHLPRPDLICLVVITLALAAWDIFLSLRDSRNNPPPRTD</sequence>
<keyword evidence="3" id="KW-1185">Reference proteome</keyword>
<protein>
    <submittedName>
        <fullName evidence="2">Uncharacterized protein</fullName>
    </submittedName>
</protein>
<name>A0ABU2HXC6_9RHOB</name>
<comment type="caution">
    <text evidence="2">The sequence shown here is derived from an EMBL/GenBank/DDBJ whole genome shotgun (WGS) entry which is preliminary data.</text>
</comment>
<dbReference type="Proteomes" id="UP001269144">
    <property type="component" value="Unassembled WGS sequence"/>
</dbReference>
<reference evidence="3" key="1">
    <citation type="submission" date="2023-07" db="EMBL/GenBank/DDBJ databases">
        <title>Paracoccus sp. MBLB3053 whole genome sequence.</title>
        <authorList>
            <person name="Hwang C.Y."/>
            <person name="Cho E.-S."/>
            <person name="Seo M.-J."/>
        </authorList>
    </citation>
    <scope>NUCLEOTIDE SEQUENCE [LARGE SCALE GENOMIC DNA]</scope>
    <source>
        <strain evidence="3">MBLB3053</strain>
    </source>
</reference>
<keyword evidence="1" id="KW-0812">Transmembrane</keyword>
<keyword evidence="1" id="KW-1133">Transmembrane helix</keyword>
<evidence type="ECO:0000256" key="1">
    <source>
        <dbReference type="SAM" id="Phobius"/>
    </source>
</evidence>
<gene>
    <name evidence="2" type="ORF">RGQ15_16715</name>
</gene>
<organism evidence="2 3">
    <name type="scientific">Paracoccus aurantius</name>
    <dbReference type="NCBI Taxonomy" id="3073814"/>
    <lineage>
        <taxon>Bacteria</taxon>
        <taxon>Pseudomonadati</taxon>
        <taxon>Pseudomonadota</taxon>
        <taxon>Alphaproteobacteria</taxon>
        <taxon>Rhodobacterales</taxon>
        <taxon>Paracoccaceae</taxon>
        <taxon>Paracoccus</taxon>
    </lineage>
</organism>
<keyword evidence="1" id="KW-0472">Membrane</keyword>